<dbReference type="InterPro" id="IPR002656">
    <property type="entry name" value="Acyl_transf_3_dom"/>
</dbReference>
<dbReference type="Proteomes" id="UP000327236">
    <property type="component" value="Unassembled WGS sequence"/>
</dbReference>
<dbReference type="EC" id="2.3.1.-" evidence="11"/>
<evidence type="ECO:0000256" key="1">
    <source>
        <dbReference type="ARBA" id="ARBA00004651"/>
    </source>
</evidence>
<dbReference type="GO" id="GO:0016747">
    <property type="term" value="F:acyltransferase activity, transferring groups other than amino-acyl groups"/>
    <property type="evidence" value="ECO:0007669"/>
    <property type="project" value="InterPro"/>
</dbReference>
<evidence type="ECO:0000256" key="4">
    <source>
        <dbReference type="ARBA" id="ARBA00022692"/>
    </source>
</evidence>
<proteinExistence type="predicted"/>
<dbReference type="Proteomes" id="UP001385848">
    <property type="component" value="Unassembled WGS sequence"/>
</dbReference>
<dbReference type="GeneID" id="31743182"/>
<comment type="subcellular location">
    <subcellularLocation>
        <location evidence="1">Cell membrane</location>
        <topology evidence="1">Multi-pass membrane protein</topology>
    </subcellularLocation>
</comment>
<keyword evidence="13" id="KW-1185">Reference proteome</keyword>
<feature type="transmembrane region" description="Helical" evidence="8">
    <location>
        <begin position="77"/>
        <end position="95"/>
    </location>
</feature>
<keyword evidence="5 8" id="KW-1133">Transmembrane helix</keyword>
<feature type="transmembrane region" description="Helical" evidence="8">
    <location>
        <begin position="204"/>
        <end position="221"/>
    </location>
</feature>
<feature type="transmembrane region" description="Helical" evidence="8">
    <location>
        <begin position="264"/>
        <end position="285"/>
    </location>
</feature>
<evidence type="ECO:0000256" key="2">
    <source>
        <dbReference type="ARBA" id="ARBA00022475"/>
    </source>
</evidence>
<accession>A0A5N1ICW2</accession>
<dbReference type="AlphaFoldDB" id="A0A5N1ICW2"/>
<dbReference type="InterPro" id="IPR050879">
    <property type="entry name" value="Acyltransferase_3"/>
</dbReference>
<feature type="transmembrane region" description="Helical" evidence="8">
    <location>
        <begin position="331"/>
        <end position="352"/>
    </location>
</feature>
<feature type="transmembrane region" description="Helical" evidence="8">
    <location>
        <begin position="171"/>
        <end position="189"/>
    </location>
</feature>
<evidence type="ECO:0000256" key="8">
    <source>
        <dbReference type="SAM" id="Phobius"/>
    </source>
</evidence>
<dbReference type="Pfam" id="PF01757">
    <property type="entry name" value="Acyl_transf_3"/>
    <property type="match status" value="1"/>
</dbReference>
<evidence type="ECO:0000256" key="7">
    <source>
        <dbReference type="ARBA" id="ARBA00023315"/>
    </source>
</evidence>
<feature type="transmembrane region" description="Helical" evidence="8">
    <location>
        <begin position="233"/>
        <end position="252"/>
    </location>
</feature>
<evidence type="ECO:0000259" key="9">
    <source>
        <dbReference type="Pfam" id="PF01757"/>
    </source>
</evidence>
<evidence type="ECO:0000313" key="11">
    <source>
        <dbReference type="EMBL" id="MEL0564608.1"/>
    </source>
</evidence>
<dbReference type="Gene3D" id="3.40.50.1110">
    <property type="entry name" value="SGNH hydrolase"/>
    <property type="match status" value="1"/>
</dbReference>
<dbReference type="KEGG" id="lje:BUE77_05570"/>
<sequence length="638" mass="73347">MQRKNRFIKGYSGLRALAVIGVILYHFDPNTFIGGYLGVPIFFVLSGYLVTDHILASYEETGYYDNKRFYLSRLKRLYPQLVTVLWASGAYMLMFQQQTLAKFNQIVTTNLFNVYNFWQIANGQSYFERFAGNVSPFTHLWTMSIEGQFYIFWPLIMMVLIKFCKTRYRAFWIIIGFSILSALEMAILYQPNVDTSRIYYGTDTRFFALGLGAALAFVWPIKHLKREINKTDWIILDITGTVSLIGMLWLFLSRIMDPQAAFAYRGGMFLFSLFTTIFVAIIAHPASHWNQIFTNRIFDWIGSRSYAIYLYQFPVMIFFEAKFTDMANHAFLYHLIELILILGLAELTYHFIEKPFSKISFESIRVFIAHFKDSEKNGHLRIASGVSVLILILGTIAVIKAPDVKGVNANKSQLAERIKKNRASQKKSNKQLIDKFKKTKKKENKSKAFIEAQQSAKNKPVNKDFEKYGISQIDLQLAQKIHVTAIGDSVMAGASDMLKKLMPNALIDAAVSRQLVPTIGLFNQYKNQGALAENVLIGLGTNGPFSMDDINHLMEIIGPNRQVFWISVHVPSRQWQGQVNELILRASQKYKNLSVIDWYSYSANHNNWFYGDQTHPNVEGSKYYSTYITKEILKKAKF</sequence>
<reference evidence="10 12" key="1">
    <citation type="submission" date="2019-09" db="EMBL/GenBank/DDBJ databases">
        <title>Draft genome sequence assemblies of isolates from the urinary tract.</title>
        <authorList>
            <person name="Mores C.R."/>
            <person name="Putonti C."/>
            <person name="Wolfe A.J."/>
        </authorList>
    </citation>
    <scope>NUCLEOTIDE SEQUENCE [LARGE SCALE GENOMIC DNA]</scope>
    <source>
        <strain evidence="10 12">UMB246</strain>
    </source>
</reference>
<dbReference type="EMBL" id="JBBVUL010000002">
    <property type="protein sequence ID" value="MEL0564608.1"/>
    <property type="molecule type" value="Genomic_DNA"/>
</dbReference>
<dbReference type="SUPFAM" id="SSF52266">
    <property type="entry name" value="SGNH hydrolase"/>
    <property type="match status" value="1"/>
</dbReference>
<evidence type="ECO:0000256" key="5">
    <source>
        <dbReference type="ARBA" id="ARBA00022989"/>
    </source>
</evidence>
<gene>
    <name evidence="11" type="ORF">AAC431_01535</name>
    <name evidence="10" type="ORF">F6H94_04850</name>
</gene>
<dbReference type="PANTHER" id="PTHR23028:SF53">
    <property type="entry name" value="ACYL_TRANSF_3 DOMAIN-CONTAINING PROTEIN"/>
    <property type="match status" value="1"/>
</dbReference>
<dbReference type="EMBL" id="VYWW01000017">
    <property type="protein sequence ID" value="KAA9322714.1"/>
    <property type="molecule type" value="Genomic_DNA"/>
</dbReference>
<evidence type="ECO:0000256" key="6">
    <source>
        <dbReference type="ARBA" id="ARBA00023136"/>
    </source>
</evidence>
<dbReference type="OrthoDB" id="9796461at2"/>
<evidence type="ECO:0000313" key="12">
    <source>
        <dbReference type="Proteomes" id="UP000327236"/>
    </source>
</evidence>
<evidence type="ECO:0000313" key="10">
    <source>
        <dbReference type="EMBL" id="KAA9322714.1"/>
    </source>
</evidence>
<feature type="transmembrane region" description="Helical" evidence="8">
    <location>
        <begin position="33"/>
        <end position="56"/>
    </location>
</feature>
<dbReference type="GO" id="GO:0009103">
    <property type="term" value="P:lipopolysaccharide biosynthetic process"/>
    <property type="evidence" value="ECO:0007669"/>
    <property type="project" value="TreeGrafter"/>
</dbReference>
<feature type="transmembrane region" description="Helical" evidence="8">
    <location>
        <begin position="380"/>
        <end position="399"/>
    </location>
</feature>
<dbReference type="PANTHER" id="PTHR23028">
    <property type="entry name" value="ACETYLTRANSFERASE"/>
    <property type="match status" value="1"/>
</dbReference>
<dbReference type="InterPro" id="IPR036514">
    <property type="entry name" value="SGNH_hydro_sf"/>
</dbReference>
<feature type="domain" description="Acyltransferase 3" evidence="9">
    <location>
        <begin position="11"/>
        <end position="329"/>
    </location>
</feature>
<keyword evidence="7 11" id="KW-0012">Acyltransferase</keyword>
<evidence type="ECO:0000256" key="3">
    <source>
        <dbReference type="ARBA" id="ARBA00022679"/>
    </source>
</evidence>
<feature type="transmembrane region" description="Helical" evidence="8">
    <location>
        <begin position="7"/>
        <end position="27"/>
    </location>
</feature>
<keyword evidence="6 8" id="KW-0472">Membrane</keyword>
<reference evidence="11 13" key="2">
    <citation type="submission" date="2024-04" db="EMBL/GenBank/DDBJ databases">
        <title>Three lactobacilli isolated from voided urine samples from females with type 2 diabetes.</title>
        <authorList>
            <person name="Kula A."/>
            <person name="Stegman N."/>
            <person name="Putonti C."/>
        </authorList>
    </citation>
    <scope>NUCLEOTIDE SEQUENCE [LARGE SCALE GENOMIC DNA]</scope>
    <source>
        <strain evidence="11 13">1855</strain>
    </source>
</reference>
<protein>
    <submittedName>
        <fullName evidence="10">Acetyltransferase</fullName>
    </submittedName>
    <submittedName>
        <fullName evidence="11">Acyltransferase family protein</fullName>
        <ecNumber evidence="11">2.3.1.-</ecNumber>
    </submittedName>
</protein>
<dbReference type="GO" id="GO:0005886">
    <property type="term" value="C:plasma membrane"/>
    <property type="evidence" value="ECO:0007669"/>
    <property type="project" value="UniProtKB-SubCell"/>
</dbReference>
<feature type="transmembrane region" description="Helical" evidence="8">
    <location>
        <begin position="297"/>
        <end position="319"/>
    </location>
</feature>
<evidence type="ECO:0000313" key="13">
    <source>
        <dbReference type="Proteomes" id="UP001385848"/>
    </source>
</evidence>
<dbReference type="CDD" id="cd01840">
    <property type="entry name" value="SGNH_hydrolase_yrhL_like"/>
    <property type="match status" value="1"/>
</dbReference>
<organism evidence="10 12">
    <name type="scientific">Lactobacillus jensenii</name>
    <dbReference type="NCBI Taxonomy" id="109790"/>
    <lineage>
        <taxon>Bacteria</taxon>
        <taxon>Bacillati</taxon>
        <taxon>Bacillota</taxon>
        <taxon>Bacilli</taxon>
        <taxon>Lactobacillales</taxon>
        <taxon>Lactobacillaceae</taxon>
        <taxon>Lactobacillus</taxon>
    </lineage>
</organism>
<comment type="caution">
    <text evidence="10">The sequence shown here is derived from an EMBL/GenBank/DDBJ whole genome shotgun (WGS) entry which is preliminary data.</text>
</comment>
<dbReference type="RefSeq" id="WP_006584571.1">
    <property type="nucleotide sequence ID" value="NZ_CATOUV010000001.1"/>
</dbReference>
<keyword evidence="4 8" id="KW-0812">Transmembrane</keyword>
<keyword evidence="2" id="KW-1003">Cell membrane</keyword>
<feature type="transmembrane region" description="Helical" evidence="8">
    <location>
        <begin position="147"/>
        <end position="164"/>
    </location>
</feature>
<name>A0A5N1ICW2_LACJE</name>
<keyword evidence="3 10" id="KW-0808">Transferase</keyword>